<dbReference type="PRINTS" id="PR00625">
    <property type="entry name" value="JDOMAIN"/>
</dbReference>
<organism evidence="2 3">
    <name type="scientific">Aureococcus anophagefferens</name>
    <name type="common">Harmful bloom alga</name>
    <dbReference type="NCBI Taxonomy" id="44056"/>
    <lineage>
        <taxon>Eukaryota</taxon>
        <taxon>Sar</taxon>
        <taxon>Stramenopiles</taxon>
        <taxon>Ochrophyta</taxon>
        <taxon>Pelagophyceae</taxon>
        <taxon>Pelagomonadales</taxon>
        <taxon>Pelagomonadaceae</taxon>
        <taxon>Aureococcus</taxon>
    </lineage>
</organism>
<dbReference type="InterPro" id="IPR050817">
    <property type="entry name" value="DjlA_DnaK_co-chaperone"/>
</dbReference>
<evidence type="ECO:0000313" key="2">
    <source>
        <dbReference type="EMBL" id="KAK7235538.1"/>
    </source>
</evidence>
<dbReference type="SUPFAM" id="SSF46565">
    <property type="entry name" value="Chaperone J-domain"/>
    <property type="match status" value="1"/>
</dbReference>
<proteinExistence type="predicted"/>
<dbReference type="PANTHER" id="PTHR24074">
    <property type="entry name" value="CO-CHAPERONE PROTEIN DJLA"/>
    <property type="match status" value="1"/>
</dbReference>
<comment type="caution">
    <text evidence="2">The sequence shown here is derived from an EMBL/GenBank/DDBJ whole genome shotgun (WGS) entry which is preliminary data.</text>
</comment>
<dbReference type="InterPro" id="IPR001623">
    <property type="entry name" value="DnaJ_domain"/>
</dbReference>
<dbReference type="Pfam" id="PF00226">
    <property type="entry name" value="DnaJ"/>
    <property type="match status" value="1"/>
</dbReference>
<evidence type="ECO:0000259" key="1">
    <source>
        <dbReference type="PROSITE" id="PS50076"/>
    </source>
</evidence>
<accession>A0ABR1FQD3</accession>
<sequence length="226" mass="24721">MPRDARVSLYDVLGVARDASAAEIKQAYRKRALLSHPDKNPGDCDAVDRFLRVTLAYEILRDPAKRERYDDGDGDEATIFAGRGFDGACDLFDANVGDRLMRQWRPGAVVSGVLVAHGTRTWITIHADGSTTERERREALAIEEALPDCGHRGCGKAPVFFSSMKVEEVAADGAFELASSWSASCDARVAADGSPLALTHAWGASCERLRPTPVAWDTMSLRRRAR</sequence>
<protein>
    <submittedName>
        <fullName evidence="2">DnaJ-like protein</fullName>
    </submittedName>
</protein>
<dbReference type="Proteomes" id="UP001363151">
    <property type="component" value="Unassembled WGS sequence"/>
</dbReference>
<dbReference type="EMBL" id="JBBJCI010000292">
    <property type="protein sequence ID" value="KAK7235538.1"/>
    <property type="molecule type" value="Genomic_DNA"/>
</dbReference>
<dbReference type="CDD" id="cd06257">
    <property type="entry name" value="DnaJ"/>
    <property type="match status" value="1"/>
</dbReference>
<reference evidence="2 3" key="1">
    <citation type="submission" date="2024-03" db="EMBL/GenBank/DDBJ databases">
        <title>Aureococcus anophagefferens CCMP1851 and Kratosvirus quantuckense: Draft genome of a second virus-susceptible host strain in the model system.</title>
        <authorList>
            <person name="Chase E."/>
            <person name="Truchon A.R."/>
            <person name="Schepens W."/>
            <person name="Wilhelm S.W."/>
        </authorList>
    </citation>
    <scope>NUCLEOTIDE SEQUENCE [LARGE SCALE GENOMIC DNA]</scope>
    <source>
        <strain evidence="2 3">CCMP1851</strain>
    </source>
</reference>
<feature type="domain" description="J" evidence="1">
    <location>
        <begin position="8"/>
        <end position="73"/>
    </location>
</feature>
<dbReference type="PROSITE" id="PS50076">
    <property type="entry name" value="DNAJ_2"/>
    <property type="match status" value="1"/>
</dbReference>
<dbReference type="Gene3D" id="1.10.287.110">
    <property type="entry name" value="DnaJ domain"/>
    <property type="match status" value="1"/>
</dbReference>
<dbReference type="InterPro" id="IPR036869">
    <property type="entry name" value="J_dom_sf"/>
</dbReference>
<name>A0ABR1FQD3_AURAN</name>
<evidence type="ECO:0000313" key="3">
    <source>
        <dbReference type="Proteomes" id="UP001363151"/>
    </source>
</evidence>
<dbReference type="SMART" id="SM00271">
    <property type="entry name" value="DnaJ"/>
    <property type="match status" value="1"/>
</dbReference>
<keyword evidence="3" id="KW-1185">Reference proteome</keyword>
<gene>
    <name evidence="2" type="ORF">SO694_00069170</name>
</gene>